<dbReference type="PANTHER" id="PTHR31025">
    <property type="entry name" value="SI:CH211-196P9.1-RELATED"/>
    <property type="match status" value="1"/>
</dbReference>
<protein>
    <submittedName>
        <fullName evidence="2">Uncharacterized protein</fullName>
    </submittedName>
</protein>
<feature type="region of interest" description="Disordered" evidence="1">
    <location>
        <begin position="28"/>
        <end position="60"/>
    </location>
</feature>
<proteinExistence type="predicted"/>
<sequence length="310" mass="33621">MDADFGNEFTNLTSISEIEDKSTIKLIFDSGLPSDTPPPPYSAPSTSRSGDDSSLSSGSVVTDILSSPDSAASRSSGWPVVFVVPRFPYDCELQLEKANAAFKTTGTLLDPDIRLKTAILDSLAEAIVQHKVYPTDGEFEEAAEALVSSHPCLREPGSATGYVGWKVSLKYKLANYRRKLKRLGCPEVELNSLTNKPADKSSPAYGVKKPRKAELSAEFKRITTVCLLQKFFSDLDAQSSKLLEVFGKKGGAQGRKIKSLLMPLTQDSDVENGQAEIETGLGVFVIRREGQRVTMVQRMLAFFGGGASPQ</sequence>
<evidence type="ECO:0000256" key="1">
    <source>
        <dbReference type="SAM" id="MobiDB-lite"/>
    </source>
</evidence>
<evidence type="ECO:0000313" key="3">
    <source>
        <dbReference type="Proteomes" id="UP001311232"/>
    </source>
</evidence>
<evidence type="ECO:0000313" key="2">
    <source>
        <dbReference type="EMBL" id="KAK5610748.1"/>
    </source>
</evidence>
<comment type="caution">
    <text evidence="2">The sequence shown here is derived from an EMBL/GenBank/DDBJ whole genome shotgun (WGS) entry which is preliminary data.</text>
</comment>
<accession>A0AAV9RNZ2</accession>
<organism evidence="2 3">
    <name type="scientific">Crenichthys baileyi</name>
    <name type="common">White River springfish</name>
    <dbReference type="NCBI Taxonomy" id="28760"/>
    <lineage>
        <taxon>Eukaryota</taxon>
        <taxon>Metazoa</taxon>
        <taxon>Chordata</taxon>
        <taxon>Craniata</taxon>
        <taxon>Vertebrata</taxon>
        <taxon>Euteleostomi</taxon>
        <taxon>Actinopterygii</taxon>
        <taxon>Neopterygii</taxon>
        <taxon>Teleostei</taxon>
        <taxon>Neoteleostei</taxon>
        <taxon>Acanthomorphata</taxon>
        <taxon>Ovalentaria</taxon>
        <taxon>Atherinomorphae</taxon>
        <taxon>Cyprinodontiformes</taxon>
        <taxon>Goodeidae</taxon>
        <taxon>Crenichthys</taxon>
    </lineage>
</organism>
<dbReference type="AlphaFoldDB" id="A0AAV9RNZ2"/>
<name>A0AAV9RNZ2_9TELE</name>
<dbReference type="Proteomes" id="UP001311232">
    <property type="component" value="Unassembled WGS sequence"/>
</dbReference>
<dbReference type="EMBL" id="JAHHUM010001535">
    <property type="protein sequence ID" value="KAK5610748.1"/>
    <property type="molecule type" value="Genomic_DNA"/>
</dbReference>
<dbReference type="PANTHER" id="PTHR31025:SF27">
    <property type="entry name" value="SI:CH211-193K19.2-RELATED"/>
    <property type="match status" value="1"/>
</dbReference>
<keyword evidence="3" id="KW-1185">Reference proteome</keyword>
<feature type="compositionally biased region" description="Low complexity" evidence="1">
    <location>
        <begin position="43"/>
        <end position="60"/>
    </location>
</feature>
<reference evidence="2 3" key="1">
    <citation type="submission" date="2021-06" db="EMBL/GenBank/DDBJ databases">
        <authorList>
            <person name="Palmer J.M."/>
        </authorList>
    </citation>
    <scope>NUCLEOTIDE SEQUENCE [LARGE SCALE GENOMIC DNA]</scope>
    <source>
        <strain evidence="2 3">MEX-2019</strain>
        <tissue evidence="2">Muscle</tissue>
    </source>
</reference>
<gene>
    <name evidence="2" type="ORF">CRENBAI_000509</name>
</gene>